<dbReference type="Pfam" id="PF25150">
    <property type="entry name" value="TPR_Trm732"/>
    <property type="match status" value="1"/>
</dbReference>
<protein>
    <submittedName>
        <fullName evidence="4">Uncharacterized protein</fullName>
    </submittedName>
</protein>
<proteinExistence type="inferred from homology"/>
<gene>
    <name evidence="4" type="ORF">TCAP_05259</name>
</gene>
<dbReference type="Proteomes" id="UP000236621">
    <property type="component" value="Unassembled WGS sequence"/>
</dbReference>
<dbReference type="GO" id="GO:0005829">
    <property type="term" value="C:cytosol"/>
    <property type="evidence" value="ECO:0007669"/>
    <property type="project" value="TreeGrafter"/>
</dbReference>
<evidence type="ECO:0000313" key="5">
    <source>
        <dbReference type="Proteomes" id="UP000236621"/>
    </source>
</evidence>
<feature type="domain" description="DUF2428" evidence="2">
    <location>
        <begin position="678"/>
        <end position="732"/>
    </location>
</feature>
<reference evidence="4 5" key="1">
    <citation type="submission" date="2017-08" db="EMBL/GenBank/DDBJ databases">
        <title>Harnessing the power of phylogenomics to disentangle the directionality and signatures of interkingdom host jumping in the parasitic fungal genus Tolypocladium.</title>
        <authorList>
            <person name="Quandt C.A."/>
            <person name="Patterson W."/>
            <person name="Spatafora J.W."/>
        </authorList>
    </citation>
    <scope>NUCLEOTIDE SEQUENCE [LARGE SCALE GENOMIC DNA]</scope>
    <source>
        <strain evidence="4 5">CBS 113982</strain>
    </source>
</reference>
<dbReference type="SUPFAM" id="SSF48371">
    <property type="entry name" value="ARM repeat"/>
    <property type="match status" value="1"/>
</dbReference>
<comment type="caution">
    <text evidence="4">The sequence shown here is derived from an EMBL/GenBank/DDBJ whole genome shotgun (WGS) entry which is preliminary data.</text>
</comment>
<name>A0A2K3QB95_9HYPO</name>
<dbReference type="AlphaFoldDB" id="A0A2K3QB95"/>
<dbReference type="PANTHER" id="PTHR14387:SF0">
    <property type="entry name" value="DUF2428 DOMAIN-CONTAINING PROTEIN"/>
    <property type="match status" value="1"/>
</dbReference>
<dbReference type="GO" id="GO:0030488">
    <property type="term" value="P:tRNA methylation"/>
    <property type="evidence" value="ECO:0007669"/>
    <property type="project" value="TreeGrafter"/>
</dbReference>
<evidence type="ECO:0000259" key="3">
    <source>
        <dbReference type="Pfam" id="PF25150"/>
    </source>
</evidence>
<keyword evidence="5" id="KW-1185">Reference proteome</keyword>
<dbReference type="OrthoDB" id="73997at2759"/>
<dbReference type="InterPro" id="IPR051954">
    <property type="entry name" value="tRNA_methyltransferase_THADA"/>
</dbReference>
<evidence type="ECO:0000313" key="4">
    <source>
        <dbReference type="EMBL" id="PNY24791.1"/>
    </source>
</evidence>
<dbReference type="STRING" id="45235.A0A2K3QB95"/>
<evidence type="ECO:0000259" key="2">
    <source>
        <dbReference type="Pfam" id="PF10350"/>
    </source>
</evidence>
<dbReference type="InterPro" id="IPR019442">
    <property type="entry name" value="THADA/TRM732_DUF2428"/>
</dbReference>
<feature type="domain" description="tRNA (32-2'-O)-methyltransferase regulator THADA-like TPR repeats region" evidence="3">
    <location>
        <begin position="234"/>
        <end position="544"/>
    </location>
</feature>
<sequence length="733" mass="82906">MENDPLQRDAELLANPVQVVQWLEAQAPGSQKSHAGALFDRLINEAAQPKSLSGQACVRLCGLVEQSSKSVSEELRTWAFSRGVTTELFNFFIDWNESDHHRSMKLVLDLIVQSFKRHPDKDDASTTKACLLDALISIVIGRSAKPVAKSAIKTLDHFLSKGVFTLREIHANYISHRQELAQSDDIEVWRMFMVDLLHWMRLHFVCPTSGRFIVCVYRGWRHADYTKPAAPGLETWYQWLLDFLTEEPSLLESIKNYIFLPLFKADRAEGLRFLGKMNGDNVVSTASNLDMDMPALLRLSALETGKRVGLVEEPGLGEDKGQAEEWSSIMVHEKILDNVLAHPSHEVRALALSLLVTSPSTTRPYSFAALGLLRKHLITVFADPDAKFRVEVSGKVRDMFRRVRGAIHVLKRSIPRARARAQKANVPGAQSQVKPDLATASQPILYRSNFIVLPEAQLTHCLEYHEEFLRWYIGFLCSELTPTASYQRHIASLKAVMFITRLEGETSKMWETEDDQRLFFDLFDDKWTRALFDLLMDPFDDVRDISASAVKRFYANGRYRRFTLTPSGADRCTAETLAETSRRAEELARRTSRADHSDGASRVSQLLYRFLGSGQQQVALLSRLISELERKTSVAESDLGRAVLEAPLHGNFASLNHVWQVASELQIPESDIEAVRELQSTLVSCGERVWKAVRDVLCDDSPEGHLPQELEELEGLDTKSLLSFSFRAVHESR</sequence>
<comment type="similarity">
    <text evidence="1">Belongs to the THADA family.</text>
</comment>
<evidence type="ECO:0000256" key="1">
    <source>
        <dbReference type="ARBA" id="ARBA00010409"/>
    </source>
</evidence>
<dbReference type="Pfam" id="PF10350">
    <property type="entry name" value="DUF2428"/>
    <property type="match status" value="1"/>
</dbReference>
<dbReference type="EMBL" id="NRSZ01000844">
    <property type="protein sequence ID" value="PNY24791.1"/>
    <property type="molecule type" value="Genomic_DNA"/>
</dbReference>
<dbReference type="InterPro" id="IPR016024">
    <property type="entry name" value="ARM-type_fold"/>
</dbReference>
<dbReference type="InterPro" id="IPR056843">
    <property type="entry name" value="THADA-like_TPR"/>
</dbReference>
<dbReference type="PANTHER" id="PTHR14387">
    <property type="entry name" value="THADA/DEATH RECEPTOR INTERACTING PROTEIN"/>
    <property type="match status" value="1"/>
</dbReference>
<organism evidence="4 5">
    <name type="scientific">Tolypocladium capitatum</name>
    <dbReference type="NCBI Taxonomy" id="45235"/>
    <lineage>
        <taxon>Eukaryota</taxon>
        <taxon>Fungi</taxon>
        <taxon>Dikarya</taxon>
        <taxon>Ascomycota</taxon>
        <taxon>Pezizomycotina</taxon>
        <taxon>Sordariomycetes</taxon>
        <taxon>Hypocreomycetidae</taxon>
        <taxon>Hypocreales</taxon>
        <taxon>Ophiocordycipitaceae</taxon>
        <taxon>Tolypocladium</taxon>
    </lineage>
</organism>
<accession>A0A2K3QB95</accession>